<name>A0ABT7L6N7_9BACI</name>
<protein>
    <submittedName>
        <fullName evidence="1">DUF2624 family protein</fullName>
    </submittedName>
</protein>
<reference evidence="1 2" key="1">
    <citation type="submission" date="2023-06" db="EMBL/GenBank/DDBJ databases">
        <title>Aquibacillus rhizosphaerae LR5S19.</title>
        <authorList>
            <person name="Sun J.-Q."/>
        </authorList>
    </citation>
    <scope>NUCLEOTIDE SEQUENCE [LARGE SCALE GENOMIC DNA]</scope>
    <source>
        <strain evidence="1 2">LR5S19</strain>
    </source>
</reference>
<dbReference type="Pfam" id="PF11116">
    <property type="entry name" value="DUF2624"/>
    <property type="match status" value="1"/>
</dbReference>
<organism evidence="1 2">
    <name type="scientific">Aquibacillus rhizosphaerae</name>
    <dbReference type="NCBI Taxonomy" id="3051431"/>
    <lineage>
        <taxon>Bacteria</taxon>
        <taxon>Bacillati</taxon>
        <taxon>Bacillota</taxon>
        <taxon>Bacilli</taxon>
        <taxon>Bacillales</taxon>
        <taxon>Bacillaceae</taxon>
        <taxon>Aquibacillus</taxon>
    </lineage>
</organism>
<gene>
    <name evidence="1" type="ORF">QQS35_13845</name>
</gene>
<accession>A0ABT7L6N7</accession>
<proteinExistence type="predicted"/>
<dbReference type="Proteomes" id="UP001235343">
    <property type="component" value="Unassembled WGS sequence"/>
</dbReference>
<comment type="caution">
    <text evidence="1">The sequence shown here is derived from an EMBL/GenBank/DDBJ whole genome shotgun (WGS) entry which is preliminary data.</text>
</comment>
<keyword evidence="2" id="KW-1185">Reference proteome</keyword>
<evidence type="ECO:0000313" key="1">
    <source>
        <dbReference type="EMBL" id="MDL4841526.1"/>
    </source>
</evidence>
<evidence type="ECO:0000313" key="2">
    <source>
        <dbReference type="Proteomes" id="UP001235343"/>
    </source>
</evidence>
<dbReference type="EMBL" id="JASTZU010000041">
    <property type="protein sequence ID" value="MDL4841526.1"/>
    <property type="molecule type" value="Genomic_DNA"/>
</dbReference>
<dbReference type="RefSeq" id="WP_285932811.1">
    <property type="nucleotide sequence ID" value="NZ_JASTZU010000041.1"/>
</dbReference>
<sequence length="94" mass="11183">MNSFMQQMAVKKLKKISVDELLNYSKQYEIPLTKKQAQQITSYLGKTQLDPFEEKDRLQMFKKLAQLTDIKTAQKTQRLFSKLIKEYGVESWFK</sequence>
<dbReference type="InterPro" id="IPR020277">
    <property type="entry name" value="DUF2624"/>
</dbReference>